<proteinExistence type="predicted"/>
<feature type="compositionally biased region" description="Pro residues" evidence="1">
    <location>
        <begin position="1303"/>
        <end position="1317"/>
    </location>
</feature>
<dbReference type="Proteomes" id="UP001465668">
    <property type="component" value="Unassembled WGS sequence"/>
</dbReference>
<comment type="caution">
    <text evidence="2">The sequence shown here is derived from an EMBL/GenBank/DDBJ whole genome shotgun (WGS) entry which is preliminary data.</text>
</comment>
<evidence type="ECO:0000313" key="2">
    <source>
        <dbReference type="EMBL" id="KAK9777406.1"/>
    </source>
</evidence>
<keyword evidence="3" id="KW-1185">Reference proteome</keyword>
<name>A0ABR2XUC6_9PEZI</name>
<feature type="compositionally biased region" description="Basic and acidic residues" evidence="1">
    <location>
        <begin position="22"/>
        <end position="31"/>
    </location>
</feature>
<sequence>MPPKRKKPTGSRGAGSNPGRNADARRVRAKRDAARRLAATDTKGMIDLLLKAWNFSQTEDSYRNGAWERRFGHIREIAQEADKRRKQGDPAFGGDLASKLAHIQAMDELHRRYDAWTMGPTRFTTADPVKQRRPQRLAPYHRLLPDLCEDEEKLPSTYTSLVPRPKEVTDPAFVNFPKFKDETDWKAFFKRADMMPLIRSYIIFYQHADLWGQQDLPETQWHMQFPLLKNPDNPEGLNFAQFENVAFEGCVVREWNEFGHIQHDLAKSGLATGMLGFATQRGIRRAAIQKILSLITNNENRDTNTPWRRVTFPIAPKKFQYTHFHPWATPRQWPGNSFVKPIDRHKRFEPSPWIYWYNEWQQQAEYLSAWTRQTYNKRYWHDFKRIALPVNFRGPYTFKDKCIYDDYWLKMGEYLVTLQANLEKLAVTRTRWLLDRVVEDIKHGEDGDPIPNDVVPRTDVDLAIGKPDSFQLIDEVDASWLKFLCQPPTTKALAGLSLSKPEDTLTVILDHRLQTLFNDPLHNPFWLTDVTAGDPKPSYRPREIHLEHLLPILNLGGRDHVQRDWSGGAITWYQKAAKLEPTGAAIPNSLYQFSLKELKLHCTKLAEMGRIAYKRPEDPTKLTAPWWSGKGTLYYYPNANFDIAGGSIAPVPPGIDPLTNYDLNPDMDSPENPMRYPEERIRWRYPDPTEFHLENERQMDFFASEMVRRNRSLPATHQLPKEAYEDEFLPEIVWKQGPLFNVRSIESLRMSPAWEDILDYRTVLQKDVGYSFKTINFLRNLAYRMGRTIRHYKALRERTAKASALTRGHLVAALDGWKTHVDSTWSNVKDPSDPTAVPVKLGNPNRVIAKVDEDSKNKDSQEATIVFKEIRDGIVEDMVQNRVMLFPSRRTVYTDKNKLIAVYYRRADIWSWGSEPIRQRHAAYRRERYFDMRRWPVNRQPKESSRTNIIQRRDEDPSIQPVSALYKYNIKVGPARMIPQHSDVISKLLSLLDDPDKIIVAEQLVRYLSKEVVKIVRNTDEGSKLGWEVRVVPPGTKLSRSTRISTKNAVATRAVAKLKPLVRPKQQFIPGPAVFPMGDTLLQQVKMSQDLEKILDPKPHNPVDSLLGHITDWITPPPERIPLVPDIDLTKAPSTTRLGLKRKVNTAFITSDGRAHKRQIIHTARSRGIEGPTSGGVGWCDSDSDSSSDGHSSDSSTHADFDQVLPSRTRPSGPKLSRARKREDGTWKIKIEPDLEQAMKSDIPQTGARPSGGRPAIHAGHGRARTAAPAPNPLARQAHVHRPIIHPAPAKPGGTSTSGLGSGPPPAAPPIVPPAPGPSLTAVARAKYRSFRDKFEKQFPHGFDELPTSGSRLLCAFYAIIGSIAAQYPSMPVPTIDELYELFLHPVDPGVQASKAVTQLLNKGDLSIDQAAATLYDWGLPRGLTLDVGVFMPMSTRKHMIIGLPKDDGSSQTVWITTNATQMGHDKMLDEEKAARARKGDDLTIAEIMDLYAKQATNHFSGMSPHAP</sequence>
<accession>A0ABR2XUC6</accession>
<evidence type="ECO:0000313" key="3">
    <source>
        <dbReference type="Proteomes" id="UP001465668"/>
    </source>
</evidence>
<dbReference type="EMBL" id="JARVKM010000021">
    <property type="protein sequence ID" value="KAK9777406.1"/>
    <property type="molecule type" value="Genomic_DNA"/>
</dbReference>
<feature type="region of interest" description="Disordered" evidence="1">
    <location>
        <begin position="1163"/>
        <end position="1267"/>
    </location>
</feature>
<feature type="compositionally biased region" description="Low complexity" evidence="1">
    <location>
        <begin position="1185"/>
        <end position="1196"/>
    </location>
</feature>
<reference evidence="2 3" key="1">
    <citation type="submission" date="2024-02" db="EMBL/GenBank/DDBJ databases">
        <title>First draft genome assembly of two strains of Seiridium cardinale.</title>
        <authorList>
            <person name="Emiliani G."/>
            <person name="Scali E."/>
        </authorList>
    </citation>
    <scope>NUCLEOTIDE SEQUENCE [LARGE SCALE GENOMIC DNA]</scope>
    <source>
        <strain evidence="2 3">BM-138-000479</strain>
    </source>
</reference>
<protein>
    <submittedName>
        <fullName evidence="2">Uncharacterized protein</fullName>
    </submittedName>
</protein>
<feature type="region of interest" description="Disordered" evidence="1">
    <location>
        <begin position="1"/>
        <end position="31"/>
    </location>
</feature>
<feature type="region of interest" description="Disordered" evidence="1">
    <location>
        <begin position="1285"/>
        <end position="1318"/>
    </location>
</feature>
<feature type="compositionally biased region" description="Basic and acidic residues" evidence="1">
    <location>
        <begin position="1221"/>
        <end position="1239"/>
    </location>
</feature>
<gene>
    <name evidence="2" type="ORF">SCAR479_05799</name>
</gene>
<evidence type="ECO:0000256" key="1">
    <source>
        <dbReference type="SAM" id="MobiDB-lite"/>
    </source>
</evidence>
<organism evidence="2 3">
    <name type="scientific">Seiridium cardinale</name>
    <dbReference type="NCBI Taxonomy" id="138064"/>
    <lineage>
        <taxon>Eukaryota</taxon>
        <taxon>Fungi</taxon>
        <taxon>Dikarya</taxon>
        <taxon>Ascomycota</taxon>
        <taxon>Pezizomycotina</taxon>
        <taxon>Sordariomycetes</taxon>
        <taxon>Xylariomycetidae</taxon>
        <taxon>Amphisphaeriales</taxon>
        <taxon>Sporocadaceae</taxon>
        <taxon>Seiridium</taxon>
    </lineage>
</organism>